<dbReference type="PROSITE" id="PS50070">
    <property type="entry name" value="KRINGLE_2"/>
    <property type="match status" value="1"/>
</dbReference>
<keyword evidence="6" id="KW-1185">Reference proteome</keyword>
<proteinExistence type="predicted"/>
<comment type="caution">
    <text evidence="5">The sequence shown here is derived from an EMBL/GenBank/DDBJ whole genome shotgun (WGS) entry which is preliminary data.</text>
</comment>
<dbReference type="Gene3D" id="2.40.20.10">
    <property type="entry name" value="Plasminogen Kringle 4"/>
    <property type="match status" value="1"/>
</dbReference>
<dbReference type="PANTHER" id="PTHR24261">
    <property type="entry name" value="PLASMINOGEN-RELATED"/>
    <property type="match status" value="1"/>
</dbReference>
<dbReference type="PRINTS" id="PR00018">
    <property type="entry name" value="KRINGLE"/>
</dbReference>
<evidence type="ECO:0000256" key="3">
    <source>
        <dbReference type="PROSITE-ProRule" id="PRU00121"/>
    </source>
</evidence>
<dbReference type="InterPro" id="IPR000001">
    <property type="entry name" value="Kringle"/>
</dbReference>
<organism evidence="5 6">
    <name type="scientific">Mytilus galloprovincialis</name>
    <name type="common">Mediterranean mussel</name>
    <dbReference type="NCBI Taxonomy" id="29158"/>
    <lineage>
        <taxon>Eukaryota</taxon>
        <taxon>Metazoa</taxon>
        <taxon>Spiralia</taxon>
        <taxon>Lophotrochozoa</taxon>
        <taxon>Mollusca</taxon>
        <taxon>Bivalvia</taxon>
        <taxon>Autobranchia</taxon>
        <taxon>Pteriomorphia</taxon>
        <taxon>Mytilida</taxon>
        <taxon>Mytiloidea</taxon>
        <taxon>Mytilidae</taxon>
        <taxon>Mytilinae</taxon>
        <taxon>Mytilus</taxon>
    </lineage>
</organism>
<evidence type="ECO:0000259" key="4">
    <source>
        <dbReference type="PROSITE" id="PS50070"/>
    </source>
</evidence>
<dbReference type="PANTHER" id="PTHR24261:SF7">
    <property type="entry name" value="KRINGLE DOMAIN-CONTAINING PROTEIN"/>
    <property type="match status" value="1"/>
</dbReference>
<dbReference type="OrthoDB" id="272018at2759"/>
<evidence type="ECO:0000313" key="5">
    <source>
        <dbReference type="EMBL" id="VDI76471.1"/>
    </source>
</evidence>
<reference evidence="5" key="1">
    <citation type="submission" date="2018-11" db="EMBL/GenBank/DDBJ databases">
        <authorList>
            <person name="Alioto T."/>
            <person name="Alioto T."/>
        </authorList>
    </citation>
    <scope>NUCLEOTIDE SEQUENCE</scope>
</reference>
<evidence type="ECO:0000313" key="6">
    <source>
        <dbReference type="Proteomes" id="UP000596742"/>
    </source>
</evidence>
<dbReference type="Pfam" id="PF00051">
    <property type="entry name" value="Kringle"/>
    <property type="match status" value="1"/>
</dbReference>
<dbReference type="InterPro" id="IPR050759">
    <property type="entry name" value="Serine_protease_kringle"/>
</dbReference>
<keyword evidence="2" id="KW-1015">Disulfide bond</keyword>
<feature type="domain" description="Kringle" evidence="4">
    <location>
        <begin position="67"/>
        <end position="136"/>
    </location>
</feature>
<name>A0A8B6H941_MYTGA</name>
<dbReference type="AlphaFoldDB" id="A0A8B6H941"/>
<dbReference type="EMBL" id="UYJE01009755">
    <property type="protein sequence ID" value="VDI76471.1"/>
    <property type="molecule type" value="Genomic_DNA"/>
</dbReference>
<dbReference type="Proteomes" id="UP000596742">
    <property type="component" value="Unassembled WGS sequence"/>
</dbReference>
<evidence type="ECO:0000256" key="2">
    <source>
        <dbReference type="ARBA" id="ARBA00023157"/>
    </source>
</evidence>
<keyword evidence="1 3" id="KW-0420">Kringle</keyword>
<sequence length="148" mass="17137">MVTVPSSVACAIECSTFVRNDTCCTASYSSITKHCLLDSCCHPPTEYSESDVVLRKTEDECKKTDLGREYKGLLNVTINGRQCQHWNIDYSHQHWFYDVPCDQANYCRNFDFTNGGPWCYTTDPSMRWEFCDIQYCDICMLIYCIPLN</sequence>
<dbReference type="InterPro" id="IPR038178">
    <property type="entry name" value="Kringle_sf"/>
</dbReference>
<protein>
    <recommendedName>
        <fullName evidence="4">Kringle domain-containing protein</fullName>
    </recommendedName>
</protein>
<dbReference type="InterPro" id="IPR018056">
    <property type="entry name" value="Kringle_CS"/>
</dbReference>
<comment type="caution">
    <text evidence="3">Lacks conserved residue(s) required for the propagation of feature annotation.</text>
</comment>
<evidence type="ECO:0000256" key="1">
    <source>
        <dbReference type="ARBA" id="ARBA00022572"/>
    </source>
</evidence>
<gene>
    <name evidence="5" type="ORF">MGAL_10B041629</name>
</gene>
<dbReference type="SUPFAM" id="SSF57440">
    <property type="entry name" value="Kringle-like"/>
    <property type="match status" value="1"/>
</dbReference>
<dbReference type="PROSITE" id="PS00021">
    <property type="entry name" value="KRINGLE_1"/>
    <property type="match status" value="1"/>
</dbReference>
<accession>A0A8B6H941</accession>
<dbReference type="SMART" id="SM00130">
    <property type="entry name" value="KR"/>
    <property type="match status" value="1"/>
</dbReference>
<dbReference type="InterPro" id="IPR013806">
    <property type="entry name" value="Kringle-like"/>
</dbReference>
<dbReference type="CDD" id="cd00108">
    <property type="entry name" value="KR"/>
    <property type="match status" value="1"/>
</dbReference>